<feature type="compositionally biased region" description="Low complexity" evidence="1">
    <location>
        <begin position="507"/>
        <end position="521"/>
    </location>
</feature>
<dbReference type="AlphaFoldDB" id="A0AAD2GV18"/>
<feature type="compositionally biased region" description="Low complexity" evidence="1">
    <location>
        <begin position="271"/>
        <end position="287"/>
    </location>
</feature>
<protein>
    <submittedName>
        <fullName evidence="2">Uncharacterized protein</fullName>
    </submittedName>
</protein>
<proteinExistence type="predicted"/>
<sequence length="849" mass="91065">MFSNSATLASLFPGRPAATRSFPGTVPTFALGLAHCRRRSGSSCGLVGRICRPLIRAIYHVDNHEECIRVMMLKSPTVWMRSDVLLPKTFDMSLVCLWPVSLVVQAAVVGPIVRANHPLVSSVSNGVSSSTRWLTVITLWCFMPGRFSMAAVFIFDGTRMIAFLVQVTVLDSTPILLKNSVSMLPSPGALLTLSYKPSTGEDMEDSLVKMTVPAPVCNVSLAPQEAHSPAPAVSTPAQQNPIVAFEEEQGYFEAFTAAPKSEPARSRGQGKPRTTTTTTSTTRGSKSSTRRPRDPMAVLISEALAKEKTKKTRSVNKTSTKTSATKANPPQQRRKRAPSDLPTVPVDTLPLSTVQDDLSSPTAVPEGKADSLPGRDVPLIFHPALPLYNANILSVPVLETPDVPVPVLGALEDGSGQAAETDEREVPNLQPPRANLVFIFDEERELFAAFTSAPRSEPAKPRGQFTSTRSIATRAAPPRSSSTRRPRDPMAVMIEEGLRKTKKTKPAKASTTTTSTTATSTRQRRPPPVVTAVENEFASPPIAILETKPESLGHLAIDLPPPVVEAQLQDTPSIESASLQPFLPALHEADLDPEEDGLGAVTDDSVVEVDLVAEMLVLGMEESVNEDRSGEGLNGEDGCGIDVFPGSMECAIVPPGFDISLGDTTTASTHNTSPRASSHAQHTARSSTQVALSGHRDDAFGPGFASHNSFVISSTPLPLQSATTFDNDKNEFNVLGDESLYKYNAEEVIYRFLMFPTKRRTPPILLPLLLILAAWLFGPMVHSLHDSVHATPNPTAFGAPSTRQAFPDASILLPAATALDLPLPPSFVLDKACGISIPVLARPQHPSAF</sequence>
<dbReference type="Proteomes" id="UP001295794">
    <property type="component" value="Unassembled WGS sequence"/>
</dbReference>
<evidence type="ECO:0000313" key="3">
    <source>
        <dbReference type="Proteomes" id="UP001295794"/>
    </source>
</evidence>
<comment type="caution">
    <text evidence="2">The sequence shown here is derived from an EMBL/GenBank/DDBJ whole genome shotgun (WGS) entry which is preliminary data.</text>
</comment>
<evidence type="ECO:0000313" key="2">
    <source>
        <dbReference type="EMBL" id="CAK5263165.1"/>
    </source>
</evidence>
<name>A0AAD2GV18_9AGAR</name>
<feature type="region of interest" description="Disordered" evidence="1">
    <location>
        <begin position="662"/>
        <end position="692"/>
    </location>
</feature>
<feature type="region of interest" description="Disordered" evidence="1">
    <location>
        <begin position="256"/>
        <end position="373"/>
    </location>
</feature>
<feature type="compositionally biased region" description="Low complexity" evidence="1">
    <location>
        <begin position="317"/>
        <end position="327"/>
    </location>
</feature>
<feature type="compositionally biased region" description="Polar residues" evidence="1">
    <location>
        <begin position="662"/>
        <end position="691"/>
    </location>
</feature>
<organism evidence="2 3">
    <name type="scientific">Mycena citricolor</name>
    <dbReference type="NCBI Taxonomy" id="2018698"/>
    <lineage>
        <taxon>Eukaryota</taxon>
        <taxon>Fungi</taxon>
        <taxon>Dikarya</taxon>
        <taxon>Basidiomycota</taxon>
        <taxon>Agaricomycotina</taxon>
        <taxon>Agaricomycetes</taxon>
        <taxon>Agaricomycetidae</taxon>
        <taxon>Agaricales</taxon>
        <taxon>Marasmiineae</taxon>
        <taxon>Mycenaceae</taxon>
        <taxon>Mycena</taxon>
    </lineage>
</organism>
<gene>
    <name evidence="2" type="ORF">MYCIT1_LOCUS2453</name>
</gene>
<feature type="region of interest" description="Disordered" evidence="1">
    <location>
        <begin position="453"/>
        <end position="527"/>
    </location>
</feature>
<evidence type="ECO:0000256" key="1">
    <source>
        <dbReference type="SAM" id="MobiDB-lite"/>
    </source>
</evidence>
<feature type="compositionally biased region" description="Low complexity" evidence="1">
    <location>
        <begin position="468"/>
        <end position="483"/>
    </location>
</feature>
<accession>A0AAD2GV18</accession>
<keyword evidence="3" id="KW-1185">Reference proteome</keyword>
<dbReference type="EMBL" id="CAVNYO010000035">
    <property type="protein sequence ID" value="CAK5263165.1"/>
    <property type="molecule type" value="Genomic_DNA"/>
</dbReference>
<feature type="compositionally biased region" description="Polar residues" evidence="1">
    <location>
        <begin position="350"/>
        <end position="362"/>
    </location>
</feature>
<reference evidence="2" key="1">
    <citation type="submission" date="2023-11" db="EMBL/GenBank/DDBJ databases">
        <authorList>
            <person name="De Vega J J."/>
            <person name="De Vega J J."/>
        </authorList>
    </citation>
    <scope>NUCLEOTIDE SEQUENCE</scope>
</reference>